<dbReference type="Pfam" id="PF01323">
    <property type="entry name" value="DSBA"/>
    <property type="match status" value="1"/>
</dbReference>
<evidence type="ECO:0000313" key="6">
    <source>
        <dbReference type="EMBL" id="NGO52667.1"/>
    </source>
</evidence>
<dbReference type="Pfam" id="PF18312">
    <property type="entry name" value="ScsC_N"/>
    <property type="match status" value="1"/>
</dbReference>
<name>A0A6G4WEX6_9HYPH</name>
<keyword evidence="4" id="KW-0676">Redox-active center</keyword>
<keyword evidence="1" id="KW-0732">Signal</keyword>
<reference evidence="6 7" key="1">
    <citation type="submission" date="2020-02" db="EMBL/GenBank/DDBJ databases">
        <title>Genome sequence of strain CCNWXJ40-4.</title>
        <authorList>
            <person name="Gao J."/>
            <person name="Sun J."/>
        </authorList>
    </citation>
    <scope>NUCLEOTIDE SEQUENCE [LARGE SCALE GENOMIC DNA]</scope>
    <source>
        <strain evidence="6 7">CCNWXJ 40-4</strain>
    </source>
</reference>
<evidence type="ECO:0000256" key="1">
    <source>
        <dbReference type="ARBA" id="ARBA00022729"/>
    </source>
</evidence>
<evidence type="ECO:0000313" key="7">
    <source>
        <dbReference type="Proteomes" id="UP001642900"/>
    </source>
</evidence>
<sequence>MNKALLLGTAGVAVAFGLLAAGFVAGKPQIAKAEDAPQVVTVAAAETQLDRKQVETIVREYLLSNPELMIEVQQALETKQQEEQRVAHLQVIKEAKAEIFNSAYDGVVGNPNGKVTIVEFYDYNCAYCKRAQEDMLALTAADPELRFVLKEFPILGPDSQKAHVVSMAFRALAPEKYGEFHNALLGGAGRASEDSAIKIALSLGVDEARLREEMKNPEITKAFSQTYELANRLAITGTPSYVVGNEVVFGALGKDVLTEKIAAAKTCIEAATC</sequence>
<protein>
    <submittedName>
        <fullName evidence="6">DsbA family protein</fullName>
    </submittedName>
</protein>
<accession>A0A6G4WEX6</accession>
<organism evidence="6 7">
    <name type="scientific">Allomesorhizobium camelthorni</name>
    <dbReference type="NCBI Taxonomy" id="475069"/>
    <lineage>
        <taxon>Bacteria</taxon>
        <taxon>Pseudomonadati</taxon>
        <taxon>Pseudomonadota</taxon>
        <taxon>Alphaproteobacteria</taxon>
        <taxon>Hyphomicrobiales</taxon>
        <taxon>Phyllobacteriaceae</taxon>
        <taxon>Allomesorhizobium</taxon>
    </lineage>
</organism>
<dbReference type="InterPro" id="IPR041205">
    <property type="entry name" value="ScsC_N"/>
</dbReference>
<dbReference type="PANTHER" id="PTHR13887">
    <property type="entry name" value="GLUTATHIONE S-TRANSFERASE KAPPA"/>
    <property type="match status" value="1"/>
</dbReference>
<dbReference type="EMBL" id="JAAKZF010000020">
    <property type="protein sequence ID" value="NGO52667.1"/>
    <property type="molecule type" value="Genomic_DNA"/>
</dbReference>
<dbReference type="PROSITE" id="PS51352">
    <property type="entry name" value="THIOREDOXIN_2"/>
    <property type="match status" value="1"/>
</dbReference>
<evidence type="ECO:0000259" key="5">
    <source>
        <dbReference type="PROSITE" id="PS51352"/>
    </source>
</evidence>
<dbReference type="GO" id="GO:0016491">
    <property type="term" value="F:oxidoreductase activity"/>
    <property type="evidence" value="ECO:0007669"/>
    <property type="project" value="UniProtKB-KW"/>
</dbReference>
<dbReference type="InterPro" id="IPR001853">
    <property type="entry name" value="DSBA-like_thioredoxin_dom"/>
</dbReference>
<gene>
    <name evidence="6" type="ORF">G6N73_16015</name>
</gene>
<dbReference type="InterPro" id="IPR036249">
    <property type="entry name" value="Thioredoxin-like_sf"/>
</dbReference>
<dbReference type="CDD" id="cd03023">
    <property type="entry name" value="DsbA_Com1_like"/>
    <property type="match status" value="1"/>
</dbReference>
<dbReference type="RefSeq" id="WP_165029277.1">
    <property type="nucleotide sequence ID" value="NZ_JAAKZF010000020.1"/>
</dbReference>
<dbReference type="SUPFAM" id="SSF52833">
    <property type="entry name" value="Thioredoxin-like"/>
    <property type="match status" value="1"/>
</dbReference>
<keyword evidence="3" id="KW-1015">Disulfide bond</keyword>
<feature type="domain" description="Thioredoxin" evidence="5">
    <location>
        <begin position="89"/>
        <end position="266"/>
    </location>
</feature>
<dbReference type="AlphaFoldDB" id="A0A6G4WEX6"/>
<proteinExistence type="predicted"/>
<dbReference type="InterPro" id="IPR013766">
    <property type="entry name" value="Thioredoxin_domain"/>
</dbReference>
<evidence type="ECO:0000256" key="3">
    <source>
        <dbReference type="ARBA" id="ARBA00023157"/>
    </source>
</evidence>
<dbReference type="Gene3D" id="3.40.30.10">
    <property type="entry name" value="Glutaredoxin"/>
    <property type="match status" value="1"/>
</dbReference>
<dbReference type="PANTHER" id="PTHR13887:SF14">
    <property type="entry name" value="DISULFIDE BOND FORMATION PROTEIN D"/>
    <property type="match status" value="1"/>
</dbReference>
<keyword evidence="2" id="KW-0560">Oxidoreductase</keyword>
<comment type="caution">
    <text evidence="6">The sequence shown here is derived from an EMBL/GenBank/DDBJ whole genome shotgun (WGS) entry which is preliminary data.</text>
</comment>
<evidence type="ECO:0000256" key="2">
    <source>
        <dbReference type="ARBA" id="ARBA00023002"/>
    </source>
</evidence>
<dbReference type="Proteomes" id="UP001642900">
    <property type="component" value="Unassembled WGS sequence"/>
</dbReference>
<keyword evidence="7" id="KW-1185">Reference proteome</keyword>
<evidence type="ECO:0000256" key="4">
    <source>
        <dbReference type="ARBA" id="ARBA00023284"/>
    </source>
</evidence>